<evidence type="ECO:0000313" key="2">
    <source>
        <dbReference type="Proteomes" id="UP001500390"/>
    </source>
</evidence>
<reference evidence="2" key="1">
    <citation type="journal article" date="2019" name="Int. J. Syst. Evol. Microbiol.">
        <title>The Global Catalogue of Microorganisms (GCM) 10K type strain sequencing project: providing services to taxonomists for standard genome sequencing and annotation.</title>
        <authorList>
            <consortium name="The Broad Institute Genomics Platform"/>
            <consortium name="The Broad Institute Genome Sequencing Center for Infectious Disease"/>
            <person name="Wu L."/>
            <person name="Ma J."/>
        </authorList>
    </citation>
    <scope>NUCLEOTIDE SEQUENCE [LARGE SCALE GENOMIC DNA]</scope>
    <source>
        <strain evidence="2">JCM 17738</strain>
    </source>
</reference>
<organism evidence="1 2">
    <name type="scientific">Ornithinibacter aureus</name>
    <dbReference type="NCBI Taxonomy" id="622664"/>
    <lineage>
        <taxon>Bacteria</taxon>
        <taxon>Bacillati</taxon>
        <taxon>Actinomycetota</taxon>
        <taxon>Actinomycetes</taxon>
        <taxon>Micrococcales</taxon>
        <taxon>Intrasporangiaceae</taxon>
        <taxon>Ornithinibacter</taxon>
    </lineage>
</organism>
<dbReference type="Gene3D" id="3.40.50.880">
    <property type="match status" value="1"/>
</dbReference>
<protein>
    <submittedName>
        <fullName evidence="1">Uncharacterized protein</fullName>
    </submittedName>
</protein>
<comment type="caution">
    <text evidence="1">The sequence shown here is derived from an EMBL/GenBank/DDBJ whole genome shotgun (WGS) entry which is preliminary data.</text>
</comment>
<keyword evidence="2" id="KW-1185">Reference proteome</keyword>
<evidence type="ECO:0000313" key="1">
    <source>
        <dbReference type="EMBL" id="GAA4399133.1"/>
    </source>
</evidence>
<dbReference type="EMBL" id="BAABFX010000033">
    <property type="protein sequence ID" value="GAA4399133.1"/>
    <property type="molecule type" value="Genomic_DNA"/>
</dbReference>
<proteinExistence type="predicted"/>
<gene>
    <name evidence="1" type="ORF">GCM10023153_24840</name>
</gene>
<dbReference type="InterPro" id="IPR029062">
    <property type="entry name" value="Class_I_gatase-like"/>
</dbReference>
<accession>A0ABP8K1G7</accession>
<name>A0ABP8K1G7_9MICO</name>
<sequence length="163" mass="16321">MPVALASSMADPAFRATLTQAVRSTPVVFADGSMTAVLGERWSAKARPTSSTLEAEGVAAYRADDALWQLGLALVPATVVPHLTDDFRWGRLYAGVATAPTQPAIGVASGSAVVLSPGGASVSGASVVVADGSVASSWVSTNGALGASGVVLHVFGSGERLAR</sequence>
<dbReference type="Proteomes" id="UP001500390">
    <property type="component" value="Unassembled WGS sequence"/>
</dbReference>